<reference evidence="3 4" key="1">
    <citation type="submission" date="2015-11" db="EMBL/GenBank/DDBJ databases">
        <title>Draft Genome Sequence of the Strain BR 10423 (Rhizobium sp.) isolated from nodules of Mimosa pudica.</title>
        <authorList>
            <person name="Barauna A.C."/>
            <person name="Zilli J.E."/>
            <person name="Simoes-Araujo J.L."/>
            <person name="Reis V.M."/>
            <person name="James E.K."/>
            <person name="Reis F.B.Jr."/>
            <person name="Rouws L.F."/>
            <person name="Passos S.R."/>
            <person name="Gois S.R."/>
        </authorList>
    </citation>
    <scope>NUCLEOTIDE SEQUENCE [LARGE SCALE GENOMIC DNA]</scope>
    <source>
        <strain evidence="3 4">BR10423</strain>
    </source>
</reference>
<sequence>MRSLCTSILLAAGICAAATTAQAAECGNVTIAEMKWASAGIAANFDRFILEKGYGCSVKIVPGDTMPTFLSMNENGEPDIASEFWINSVRTELDGAVKEGRLILAAEILSEGAVEGWWIPKFVADANPNIRSVQDALKHPELFPAPGNASQGAVFSCPVGWSCQISTSNLFRALDAEKSGFQLIETGSPQDLDDSIANAFQKKEGWLGYYWAPTAVLGKYDMTRLSFGVGHDKAEWDKCTSVPGCARPQVNSYPVSRAFTIVTKAFADRAGPAMDYLKLRSWDNTTINEVLAWQDDNHKSNEEATVYFLQNYAALWTKWVPADVAQKVKAGL</sequence>
<evidence type="ECO:0000256" key="1">
    <source>
        <dbReference type="SAM" id="SignalP"/>
    </source>
</evidence>
<dbReference type="OrthoDB" id="9786266at2"/>
<dbReference type="AlphaFoldDB" id="A0A109JKW7"/>
<dbReference type="RefSeq" id="WP_062371170.1">
    <property type="nucleotide sequence ID" value="NZ_LNCD01000083.1"/>
</dbReference>
<dbReference type="GO" id="GO:0022857">
    <property type="term" value="F:transmembrane transporter activity"/>
    <property type="evidence" value="ECO:0007669"/>
    <property type="project" value="InterPro"/>
</dbReference>
<feature type="domain" description="ABC-type glycine betaine transport system substrate-binding" evidence="2">
    <location>
        <begin position="28"/>
        <end position="310"/>
    </location>
</feature>
<feature type="signal peptide" evidence="1">
    <location>
        <begin position="1"/>
        <end position="23"/>
    </location>
</feature>
<organism evidence="3 4">
    <name type="scientific">Rhizobium altiplani</name>
    <dbReference type="NCBI Taxonomy" id="1864509"/>
    <lineage>
        <taxon>Bacteria</taxon>
        <taxon>Pseudomonadati</taxon>
        <taxon>Pseudomonadota</taxon>
        <taxon>Alphaproteobacteria</taxon>
        <taxon>Hyphomicrobiales</taxon>
        <taxon>Rhizobiaceae</taxon>
        <taxon>Rhizobium/Agrobacterium group</taxon>
        <taxon>Rhizobium</taxon>
    </lineage>
</organism>
<comment type="caution">
    <text evidence="3">The sequence shown here is derived from an EMBL/GenBank/DDBJ whole genome shotgun (WGS) entry which is preliminary data.</text>
</comment>
<gene>
    <name evidence="3" type="ORF">AS026_08310</name>
</gene>
<dbReference type="Gene3D" id="3.40.190.100">
    <property type="entry name" value="Glycine betaine-binding periplasmic protein, domain 2"/>
    <property type="match status" value="1"/>
</dbReference>
<evidence type="ECO:0000313" key="3">
    <source>
        <dbReference type="EMBL" id="KWV50759.1"/>
    </source>
</evidence>
<dbReference type="Proteomes" id="UP000068164">
    <property type="component" value="Unassembled WGS sequence"/>
</dbReference>
<keyword evidence="1" id="KW-0732">Signal</keyword>
<keyword evidence="4" id="KW-1185">Reference proteome</keyword>
<accession>A0A109JKW7</accession>
<evidence type="ECO:0000313" key="4">
    <source>
        <dbReference type="Proteomes" id="UP000068164"/>
    </source>
</evidence>
<dbReference type="Pfam" id="PF04069">
    <property type="entry name" value="OpuAC"/>
    <property type="match status" value="1"/>
</dbReference>
<dbReference type="SUPFAM" id="SSF53850">
    <property type="entry name" value="Periplasmic binding protein-like II"/>
    <property type="match status" value="1"/>
</dbReference>
<dbReference type="InterPro" id="IPR007210">
    <property type="entry name" value="ABC_Gly_betaine_transp_sub-bd"/>
</dbReference>
<feature type="chain" id="PRO_5007136903" evidence="1">
    <location>
        <begin position="24"/>
        <end position="332"/>
    </location>
</feature>
<dbReference type="GO" id="GO:0043190">
    <property type="term" value="C:ATP-binding cassette (ABC) transporter complex"/>
    <property type="evidence" value="ECO:0007669"/>
    <property type="project" value="InterPro"/>
</dbReference>
<dbReference type="EMBL" id="LNCD01000083">
    <property type="protein sequence ID" value="KWV50759.1"/>
    <property type="molecule type" value="Genomic_DNA"/>
</dbReference>
<protein>
    <submittedName>
        <fullName evidence="3">ABC transporter substrate-binding protein</fullName>
    </submittedName>
</protein>
<name>A0A109JKW7_9HYPH</name>
<proteinExistence type="predicted"/>
<evidence type="ECO:0000259" key="2">
    <source>
        <dbReference type="Pfam" id="PF04069"/>
    </source>
</evidence>